<feature type="region of interest" description="Disordered" evidence="1">
    <location>
        <begin position="1"/>
        <end position="41"/>
    </location>
</feature>
<evidence type="ECO:0000313" key="3">
    <source>
        <dbReference type="Proteomes" id="UP001501747"/>
    </source>
</evidence>
<protein>
    <submittedName>
        <fullName evidence="2">Uncharacterized protein</fullName>
    </submittedName>
</protein>
<reference evidence="3" key="1">
    <citation type="journal article" date="2019" name="Int. J. Syst. Evol. Microbiol.">
        <title>The Global Catalogue of Microorganisms (GCM) 10K type strain sequencing project: providing services to taxonomists for standard genome sequencing and annotation.</title>
        <authorList>
            <consortium name="The Broad Institute Genomics Platform"/>
            <consortium name="The Broad Institute Genome Sequencing Center for Infectious Disease"/>
            <person name="Wu L."/>
            <person name="Ma J."/>
        </authorList>
    </citation>
    <scope>NUCLEOTIDE SEQUENCE [LARGE SCALE GENOMIC DNA]</scope>
    <source>
        <strain evidence="3">JCM 17342</strain>
    </source>
</reference>
<dbReference type="Proteomes" id="UP001501747">
    <property type="component" value="Unassembled WGS sequence"/>
</dbReference>
<keyword evidence="3" id="KW-1185">Reference proteome</keyword>
<accession>A0ABP7SDS0</accession>
<name>A0ABP7SDS0_9PSEU</name>
<comment type="caution">
    <text evidence="2">The sequence shown here is derived from an EMBL/GenBank/DDBJ whole genome shotgun (WGS) entry which is preliminary data.</text>
</comment>
<proteinExistence type="predicted"/>
<evidence type="ECO:0000256" key="1">
    <source>
        <dbReference type="SAM" id="MobiDB-lite"/>
    </source>
</evidence>
<sequence length="195" mass="22068">MAIPLPHNTITPPTDSTTDRDDCCPDARRFVRPRPAPRRKQARQRLATQLDRHLHEGWSIADLAAHINRTPAFVRRVFLEHGIEDARVCLYGDDFMVAATVTRLLHNGIPIGELVQLTGMSPRSLQPPVRMLAGAATVSWATRARIAQSYNDTTPLRAIVEAENLTYYTVRTVVLQECGRLRPRGRRRHTAARHR</sequence>
<feature type="compositionally biased region" description="Basic residues" evidence="1">
    <location>
        <begin position="30"/>
        <end position="41"/>
    </location>
</feature>
<feature type="compositionally biased region" description="Basic and acidic residues" evidence="1">
    <location>
        <begin position="17"/>
        <end position="29"/>
    </location>
</feature>
<organism evidence="2 3">
    <name type="scientific">Allokutzneria multivorans</name>
    <dbReference type="NCBI Taxonomy" id="1142134"/>
    <lineage>
        <taxon>Bacteria</taxon>
        <taxon>Bacillati</taxon>
        <taxon>Actinomycetota</taxon>
        <taxon>Actinomycetes</taxon>
        <taxon>Pseudonocardiales</taxon>
        <taxon>Pseudonocardiaceae</taxon>
        <taxon>Allokutzneria</taxon>
    </lineage>
</organism>
<gene>
    <name evidence="2" type="ORF">GCM10022247_35650</name>
</gene>
<evidence type="ECO:0000313" key="2">
    <source>
        <dbReference type="EMBL" id="GAA4010348.1"/>
    </source>
</evidence>
<dbReference type="EMBL" id="BAABAL010000012">
    <property type="protein sequence ID" value="GAA4010348.1"/>
    <property type="molecule type" value="Genomic_DNA"/>
</dbReference>